<dbReference type="EMBL" id="JAJAGO010000002">
    <property type="protein sequence ID" value="MCT2589098.1"/>
    <property type="molecule type" value="Genomic_DNA"/>
</dbReference>
<proteinExistence type="predicted"/>
<dbReference type="Proteomes" id="UP001156389">
    <property type="component" value="Unassembled WGS sequence"/>
</dbReference>
<sequence>MKLLGRVESMLVEEFFGTEVFYALAEPISLYRPKPKPPYIGEAELVEAFTKARALFEK</sequence>
<keyword evidence="2" id="KW-1185">Reference proteome</keyword>
<comment type="caution">
    <text evidence="1">The sequence shown here is derived from an EMBL/GenBank/DDBJ whole genome shotgun (WGS) entry which is preliminary data.</text>
</comment>
<evidence type="ECO:0000313" key="2">
    <source>
        <dbReference type="Proteomes" id="UP001156389"/>
    </source>
</evidence>
<reference evidence="1 2" key="1">
    <citation type="submission" date="2021-10" db="EMBL/GenBank/DDBJ databases">
        <title>Streptomyces gossypii sp. nov., isolated from soil collected from cotton field.</title>
        <authorList>
            <person name="Ge X."/>
            <person name="Chen X."/>
            <person name="Liu W."/>
        </authorList>
    </citation>
    <scope>NUCLEOTIDE SEQUENCE [LARGE SCALE GENOMIC DNA]</scope>
    <source>
        <strain evidence="1 2">N2-109</strain>
    </source>
</reference>
<protein>
    <submittedName>
        <fullName evidence="1">Uncharacterized protein</fullName>
    </submittedName>
</protein>
<gene>
    <name evidence="1" type="ORF">LHJ74_03960</name>
</gene>
<dbReference type="RefSeq" id="WP_260216085.1">
    <property type="nucleotide sequence ID" value="NZ_JAJAGO010000002.1"/>
</dbReference>
<evidence type="ECO:0000313" key="1">
    <source>
        <dbReference type="EMBL" id="MCT2589098.1"/>
    </source>
</evidence>
<accession>A0ABT2JN06</accession>
<organism evidence="1 2">
    <name type="scientific">Streptomyces gossypii</name>
    <dbReference type="NCBI Taxonomy" id="2883101"/>
    <lineage>
        <taxon>Bacteria</taxon>
        <taxon>Bacillati</taxon>
        <taxon>Actinomycetota</taxon>
        <taxon>Actinomycetes</taxon>
        <taxon>Kitasatosporales</taxon>
        <taxon>Streptomycetaceae</taxon>
        <taxon>Streptomyces</taxon>
    </lineage>
</organism>
<name>A0ABT2JN06_9ACTN</name>